<dbReference type="PROSITE" id="PS51450">
    <property type="entry name" value="LRR"/>
    <property type="match status" value="1"/>
</dbReference>
<dbReference type="InterPro" id="IPR032675">
    <property type="entry name" value="LRR_dom_sf"/>
</dbReference>
<dbReference type="InterPro" id="IPR003591">
    <property type="entry name" value="Leu-rich_rpt_typical-subtyp"/>
</dbReference>
<protein>
    <recommendedName>
        <fullName evidence="3">Disease resistance R13L4/SHOC-2-like LRR domain-containing protein</fullName>
    </recommendedName>
</protein>
<accession>M3FKG0</accession>
<dbReference type="GO" id="GO:0005737">
    <property type="term" value="C:cytoplasm"/>
    <property type="evidence" value="ECO:0007669"/>
    <property type="project" value="TreeGrafter"/>
</dbReference>
<dbReference type="InterPro" id="IPR050216">
    <property type="entry name" value="LRR_domain-containing"/>
</dbReference>
<dbReference type="EMBL" id="AFME02000433">
    <property type="protein sequence ID" value="EMG07959.1"/>
    <property type="molecule type" value="Genomic_DNA"/>
</dbReference>
<dbReference type="BioCyc" id="LINT1001599:G11K9-5527-MONOMER"/>
<dbReference type="InterPro" id="IPR001611">
    <property type="entry name" value="Leu-rich_rpt"/>
</dbReference>
<evidence type="ECO:0000313" key="4">
    <source>
        <dbReference type="EMBL" id="EMG07959.1"/>
    </source>
</evidence>
<keyword evidence="2" id="KW-0677">Repeat</keyword>
<name>M3FKG0_LEPIR</name>
<dbReference type="PANTHER" id="PTHR48051">
    <property type="match status" value="1"/>
</dbReference>
<dbReference type="AlphaFoldDB" id="M3FKG0"/>
<gene>
    <name evidence="4" type="ORF">LEP1GSC151_0126</name>
</gene>
<evidence type="ECO:0000313" key="5">
    <source>
        <dbReference type="Proteomes" id="UP000011776"/>
    </source>
</evidence>
<comment type="caution">
    <text evidence="4">The sequence shown here is derived from an EMBL/GenBank/DDBJ whole genome shotgun (WGS) entry which is preliminary data.</text>
</comment>
<keyword evidence="1" id="KW-0433">Leucine-rich repeat</keyword>
<evidence type="ECO:0000256" key="2">
    <source>
        <dbReference type="ARBA" id="ARBA00022737"/>
    </source>
</evidence>
<evidence type="ECO:0000256" key="1">
    <source>
        <dbReference type="ARBA" id="ARBA00022614"/>
    </source>
</evidence>
<dbReference type="Proteomes" id="UP000011776">
    <property type="component" value="Unassembled WGS sequence"/>
</dbReference>
<evidence type="ECO:0000259" key="3">
    <source>
        <dbReference type="Pfam" id="PF23598"/>
    </source>
</evidence>
<feature type="domain" description="Disease resistance R13L4/SHOC-2-like LRR" evidence="3">
    <location>
        <begin position="40"/>
        <end position="110"/>
    </location>
</feature>
<dbReference type="Pfam" id="PF23598">
    <property type="entry name" value="LRR_14"/>
    <property type="match status" value="1"/>
</dbReference>
<dbReference type="InterPro" id="IPR055414">
    <property type="entry name" value="LRR_R13L4/SHOC2-like"/>
</dbReference>
<dbReference type="SUPFAM" id="SSF52058">
    <property type="entry name" value="L domain-like"/>
    <property type="match status" value="1"/>
</dbReference>
<proteinExistence type="predicted"/>
<dbReference type="SMART" id="SM00369">
    <property type="entry name" value="LRR_TYP"/>
    <property type="match status" value="1"/>
</dbReference>
<dbReference type="Gene3D" id="3.80.10.10">
    <property type="entry name" value="Ribonuclease Inhibitor"/>
    <property type="match status" value="1"/>
</dbReference>
<sequence length="130" mass="15146">MNFRITLIHLQKISIGFLFLINLSCKIQAEEPGTYTDLTKALKNPLDVRVLDLSEQKLTILPKEIRQLKNLQQLNLYENKLTTLPKEIGQLKNLLMLHLDENILITLPKGNRTTEKTTMVIFRRKSYLRS</sequence>
<dbReference type="PANTHER" id="PTHR48051:SF39">
    <property type="entry name" value="P53-INDUCED DEATH DOMAIN PROTEIN 1"/>
    <property type="match status" value="1"/>
</dbReference>
<organism evidence="4 5">
    <name type="scientific">Leptospira interrogans serovar Grippotyphosa str. LT2186</name>
    <dbReference type="NCBI Taxonomy" id="1001599"/>
    <lineage>
        <taxon>Bacteria</taxon>
        <taxon>Pseudomonadati</taxon>
        <taxon>Spirochaetota</taxon>
        <taxon>Spirochaetia</taxon>
        <taxon>Leptospirales</taxon>
        <taxon>Leptospiraceae</taxon>
        <taxon>Leptospira</taxon>
    </lineage>
</organism>
<reference evidence="4 5" key="1">
    <citation type="submission" date="2013-02" db="EMBL/GenBank/DDBJ databases">
        <authorList>
            <person name="Harkins D.M."/>
            <person name="Durkin A.S."/>
            <person name="Brinkac L.M."/>
            <person name="Haft D.H."/>
            <person name="Selengut J.D."/>
            <person name="Sanka R."/>
            <person name="DePew J."/>
            <person name="Purushe J."/>
            <person name="Tulsiani S.M."/>
            <person name="Graham G.C."/>
            <person name="Burns M.-A."/>
            <person name="Dohnt M.F."/>
            <person name="Smythe L.D."/>
            <person name="McKay D.B."/>
            <person name="Craig S.B."/>
            <person name="Vinetz J.M."/>
            <person name="Sutton G.G."/>
            <person name="Nierman W.C."/>
            <person name="Fouts D.E."/>
        </authorList>
    </citation>
    <scope>NUCLEOTIDE SEQUENCE [LARGE SCALE GENOMIC DNA]</scope>
    <source>
        <strain evidence="4 5">LT2186</strain>
    </source>
</reference>